<dbReference type="PANTHER" id="PTHR45663:SF11">
    <property type="entry name" value="GEO12009P1"/>
    <property type="match status" value="1"/>
</dbReference>
<evidence type="ECO:0000259" key="4">
    <source>
        <dbReference type="PROSITE" id="PS51352"/>
    </source>
</evidence>
<dbReference type="Proteomes" id="UP000002007">
    <property type="component" value="Chromosome"/>
</dbReference>
<dbReference type="PANTHER" id="PTHR45663">
    <property type="entry name" value="GEO12009P1"/>
    <property type="match status" value="1"/>
</dbReference>
<evidence type="ECO:0000256" key="3">
    <source>
        <dbReference type="SAM" id="MobiDB-lite"/>
    </source>
</evidence>
<feature type="domain" description="Thioredoxin" evidence="4">
    <location>
        <begin position="37"/>
        <end position="154"/>
    </location>
</feature>
<dbReference type="eggNOG" id="COG3118">
    <property type="taxonomic scope" value="Bacteria"/>
</dbReference>
<dbReference type="STRING" id="288705.RSal33209_1457"/>
<dbReference type="GO" id="GO:0005829">
    <property type="term" value="C:cytosol"/>
    <property type="evidence" value="ECO:0007669"/>
    <property type="project" value="TreeGrafter"/>
</dbReference>
<dbReference type="Gene3D" id="3.40.30.10">
    <property type="entry name" value="Glutaredoxin"/>
    <property type="match status" value="1"/>
</dbReference>
<keyword evidence="6" id="KW-1185">Reference proteome</keyword>
<organism evidence="5 6">
    <name type="scientific">Renibacterium salmoninarum (strain ATCC 33209 / DSM 20767 / JCM 11484 / NBRC 15589 / NCIMB 2235)</name>
    <dbReference type="NCBI Taxonomy" id="288705"/>
    <lineage>
        <taxon>Bacteria</taxon>
        <taxon>Bacillati</taxon>
        <taxon>Actinomycetota</taxon>
        <taxon>Actinomycetes</taxon>
        <taxon>Micrococcales</taxon>
        <taxon>Micrococcaceae</taxon>
        <taxon>Renibacterium</taxon>
    </lineage>
</organism>
<dbReference type="InterPro" id="IPR036249">
    <property type="entry name" value="Thioredoxin-like_sf"/>
</dbReference>
<gene>
    <name evidence="5" type="ordered locus">RSal33209_1457</name>
</gene>
<dbReference type="KEGG" id="rsa:RSal33209_1457"/>
<dbReference type="Pfam" id="PF14561">
    <property type="entry name" value="TPR_20"/>
    <property type="match status" value="1"/>
</dbReference>
<proteinExistence type="inferred from homology"/>
<feature type="region of interest" description="Disordered" evidence="3">
    <location>
        <begin position="1"/>
        <end position="46"/>
    </location>
</feature>
<dbReference type="SUPFAM" id="SSF52833">
    <property type="entry name" value="Thioredoxin-like"/>
    <property type="match status" value="1"/>
</dbReference>
<dbReference type="SUPFAM" id="SSF48452">
    <property type="entry name" value="TPR-like"/>
    <property type="match status" value="1"/>
</dbReference>
<dbReference type="PROSITE" id="PS51352">
    <property type="entry name" value="THIOREDOXIN_2"/>
    <property type="match status" value="1"/>
</dbReference>
<dbReference type="Pfam" id="PF00085">
    <property type="entry name" value="Thioredoxin"/>
    <property type="match status" value="1"/>
</dbReference>
<dbReference type="InterPro" id="IPR011990">
    <property type="entry name" value="TPR-like_helical_dom_sf"/>
</dbReference>
<dbReference type="InterPro" id="IPR013766">
    <property type="entry name" value="Thioredoxin_domain"/>
</dbReference>
<protein>
    <submittedName>
        <fullName evidence="5">Thioredoxin</fullName>
    </submittedName>
</protein>
<reference evidence="6" key="1">
    <citation type="journal article" date="2008" name="J. Bacteriol.">
        <title>Genome sequence of the fish pathogen Renibacterium salmoninarum suggests reductive evolution away from an environmental Arthrobacter ancestor.</title>
        <authorList>
            <person name="Wiens G.D."/>
            <person name="Rockey D.D."/>
            <person name="Wu Z."/>
            <person name="Chang J."/>
            <person name="Levy R."/>
            <person name="Crane S."/>
            <person name="Chen D.S."/>
            <person name="Capri G.R."/>
            <person name="Burnett J.R."/>
            <person name="Sudheesh P.S."/>
            <person name="Schipma M.J."/>
            <person name="Burd H."/>
            <person name="Bhattacharyya A."/>
            <person name="Rhodes L.D."/>
            <person name="Kaul R."/>
            <person name="Strom M.S."/>
        </authorList>
    </citation>
    <scope>NUCLEOTIDE SEQUENCE [LARGE SCALE GENOMIC DNA]</scope>
    <source>
        <strain evidence="6">ATCC 33209 / DSM 20767 / JCM 11484 / NBRC 15589 / NCIMB 2235</strain>
    </source>
</reference>
<dbReference type="GO" id="GO:0006950">
    <property type="term" value="P:response to stress"/>
    <property type="evidence" value="ECO:0007669"/>
    <property type="project" value="UniProtKB-ARBA"/>
</dbReference>
<accession>A9WND7</accession>
<feature type="compositionally biased region" description="Polar residues" evidence="3">
    <location>
        <begin position="1"/>
        <end position="14"/>
    </location>
</feature>
<keyword evidence="2" id="KW-0676">Redox-active center</keyword>
<name>A9WND7_RENSM</name>
<evidence type="ECO:0000256" key="1">
    <source>
        <dbReference type="ARBA" id="ARBA00008987"/>
    </source>
</evidence>
<sequence>MTNSASQPTTNLGAGNTRGAIDLSSLNGSSQPVSAQATPGQRTPSQSFVVDATEQSFPELVQISAEVPVVVAMFASWSPQSQSVVATLESLIPAYVGKILLARANIETFPQLAQAFGTQGVPAVVALVKGQPVPLFNGEIAESEVKRYLEELLKVAAANGVNGTLGDESAEPEEAPLPPLHQEAVDAIDNGDLTAAEAAYRKALTAAPADRDAKVGLAQVQLMQRTDGLDTASLEKLRSAAAEQPDDVDAQLAVADMDLVGGHVGYALDRVVGYIAAHPGSTWESEREKARLRVLDLFDIVGSADPRVAKARQALARALF</sequence>
<evidence type="ECO:0000313" key="6">
    <source>
        <dbReference type="Proteomes" id="UP000002007"/>
    </source>
</evidence>
<dbReference type="CDD" id="cd02956">
    <property type="entry name" value="ybbN"/>
    <property type="match status" value="1"/>
</dbReference>
<evidence type="ECO:0000256" key="2">
    <source>
        <dbReference type="ARBA" id="ARBA00023284"/>
    </source>
</evidence>
<dbReference type="EMBL" id="CP000910">
    <property type="protein sequence ID" value="ABY23193.1"/>
    <property type="molecule type" value="Genomic_DNA"/>
</dbReference>
<dbReference type="GO" id="GO:0015035">
    <property type="term" value="F:protein-disulfide reductase activity"/>
    <property type="evidence" value="ECO:0007669"/>
    <property type="project" value="TreeGrafter"/>
</dbReference>
<dbReference type="GO" id="GO:0045454">
    <property type="term" value="P:cell redox homeostasis"/>
    <property type="evidence" value="ECO:0007669"/>
    <property type="project" value="TreeGrafter"/>
</dbReference>
<dbReference type="AlphaFoldDB" id="A9WND7"/>
<dbReference type="HOGENOM" id="CLU_046120_0_0_11"/>
<comment type="similarity">
    <text evidence="1">Belongs to the thioredoxin family.</text>
</comment>
<evidence type="ECO:0000313" key="5">
    <source>
        <dbReference type="EMBL" id="ABY23193.1"/>
    </source>
</evidence>
<dbReference type="SMR" id="A9WND7"/>
<dbReference type="Gene3D" id="1.25.40.10">
    <property type="entry name" value="Tetratricopeptide repeat domain"/>
    <property type="match status" value="1"/>
</dbReference>
<feature type="compositionally biased region" description="Polar residues" evidence="3">
    <location>
        <begin position="24"/>
        <end position="46"/>
    </location>
</feature>
<dbReference type="RefSeq" id="WP_012244874.1">
    <property type="nucleotide sequence ID" value="NC_010168.1"/>
</dbReference>